<proteinExistence type="inferred from homology"/>
<dbReference type="Proteomes" id="UP001161691">
    <property type="component" value="Unassembled WGS sequence"/>
</dbReference>
<dbReference type="PROSITE" id="PS50931">
    <property type="entry name" value="HTH_LYSR"/>
    <property type="match status" value="1"/>
</dbReference>
<evidence type="ECO:0000259" key="5">
    <source>
        <dbReference type="PROSITE" id="PS50931"/>
    </source>
</evidence>
<evidence type="ECO:0000256" key="2">
    <source>
        <dbReference type="ARBA" id="ARBA00023015"/>
    </source>
</evidence>
<dbReference type="InterPro" id="IPR000847">
    <property type="entry name" value="LysR_HTH_N"/>
</dbReference>
<dbReference type="InterPro" id="IPR036388">
    <property type="entry name" value="WH-like_DNA-bd_sf"/>
</dbReference>
<keyword evidence="2" id="KW-0805">Transcription regulation</keyword>
<dbReference type="PANTHER" id="PTHR30346:SF0">
    <property type="entry name" value="HCA OPERON TRANSCRIPTIONAL ACTIVATOR HCAR"/>
    <property type="match status" value="1"/>
</dbReference>
<sequence>MDMDGLHSFIAVARDKSISKAAQALHVTQPTLSARLRKLEEGLGVKLLDRGWDGIRLTKEGRFFLSYSVDLFQQIEEAAAILSQDGGGGILERPLEAIANEKRLRIGIESFYYPAFLPPVIEGIRTVVPDAECRFANKTSDLLTGMVDCESLDFCVNFNYVGDLHPCSRLVHYDKAVLLYPKEGYPDIRTDLSNAQLLADRPFILFDNSPLRQYSEVTERVFHYLLGRVPERFHIVNDFTVMADMLRRGFGYTFMPRSSLLHMMDAPLPFHAIEMEAEFLISPVFITYAENPSSHHPIERIAKAVTERLKAAIDVAFQGKQAYGYRRKGD</sequence>
<dbReference type="SUPFAM" id="SSF53850">
    <property type="entry name" value="Periplasmic binding protein-like II"/>
    <property type="match status" value="1"/>
</dbReference>
<dbReference type="PANTHER" id="PTHR30346">
    <property type="entry name" value="TRANSCRIPTIONAL DUAL REGULATOR HCAR-RELATED"/>
    <property type="match status" value="1"/>
</dbReference>
<evidence type="ECO:0000256" key="3">
    <source>
        <dbReference type="ARBA" id="ARBA00023125"/>
    </source>
</evidence>
<keyword evidence="3" id="KW-0238">DNA-binding</keyword>
<accession>A0ABT6TRR1</accession>
<dbReference type="InterPro" id="IPR005119">
    <property type="entry name" value="LysR_subst-bd"/>
</dbReference>
<evidence type="ECO:0000256" key="1">
    <source>
        <dbReference type="ARBA" id="ARBA00009437"/>
    </source>
</evidence>
<keyword evidence="7" id="KW-1185">Reference proteome</keyword>
<gene>
    <name evidence="6" type="ORF">KB449_31610</name>
</gene>
<evidence type="ECO:0000256" key="4">
    <source>
        <dbReference type="ARBA" id="ARBA00023163"/>
    </source>
</evidence>
<dbReference type="SUPFAM" id="SSF46785">
    <property type="entry name" value="Winged helix' DNA-binding domain"/>
    <property type="match status" value="1"/>
</dbReference>
<comment type="similarity">
    <text evidence="1">Belongs to the LysR transcriptional regulatory family.</text>
</comment>
<evidence type="ECO:0000313" key="6">
    <source>
        <dbReference type="EMBL" id="MDI4649518.1"/>
    </source>
</evidence>
<evidence type="ECO:0000313" key="7">
    <source>
        <dbReference type="Proteomes" id="UP001161691"/>
    </source>
</evidence>
<dbReference type="EMBL" id="JAGRPV010000001">
    <property type="protein sequence ID" value="MDI4649518.1"/>
    <property type="molecule type" value="Genomic_DNA"/>
</dbReference>
<organism evidence="6 7">
    <name type="scientific">Cohnella hashimotonis</name>
    <dbReference type="NCBI Taxonomy" id="2826895"/>
    <lineage>
        <taxon>Bacteria</taxon>
        <taxon>Bacillati</taxon>
        <taxon>Bacillota</taxon>
        <taxon>Bacilli</taxon>
        <taxon>Bacillales</taxon>
        <taxon>Paenibacillaceae</taxon>
        <taxon>Cohnella</taxon>
    </lineage>
</organism>
<dbReference type="Gene3D" id="3.40.190.10">
    <property type="entry name" value="Periplasmic binding protein-like II"/>
    <property type="match status" value="2"/>
</dbReference>
<dbReference type="InterPro" id="IPR036390">
    <property type="entry name" value="WH_DNA-bd_sf"/>
</dbReference>
<dbReference type="RefSeq" id="WP_282912141.1">
    <property type="nucleotide sequence ID" value="NZ_JAGRPV010000001.1"/>
</dbReference>
<comment type="caution">
    <text evidence="6">The sequence shown here is derived from an EMBL/GenBank/DDBJ whole genome shotgun (WGS) entry which is preliminary data.</text>
</comment>
<feature type="domain" description="HTH lysR-type" evidence="5">
    <location>
        <begin position="1"/>
        <end position="58"/>
    </location>
</feature>
<name>A0ABT6TRR1_9BACL</name>
<reference evidence="6" key="1">
    <citation type="submission" date="2023-04" db="EMBL/GenBank/DDBJ databases">
        <title>Comparative genomic analysis of Cohnella hashimotonis sp. nov., isolated from the International Space Station.</title>
        <authorList>
            <person name="Venkateswaran K."/>
            <person name="Simpson A."/>
        </authorList>
    </citation>
    <scope>NUCLEOTIDE SEQUENCE</scope>
    <source>
        <strain evidence="6">F6_2S_P_1</strain>
    </source>
</reference>
<protein>
    <submittedName>
        <fullName evidence="6">LysR family transcriptional regulator</fullName>
    </submittedName>
</protein>
<keyword evidence="4" id="KW-0804">Transcription</keyword>
<dbReference type="Pfam" id="PF03466">
    <property type="entry name" value="LysR_substrate"/>
    <property type="match status" value="1"/>
</dbReference>
<dbReference type="CDD" id="cd05466">
    <property type="entry name" value="PBP2_LTTR_substrate"/>
    <property type="match status" value="1"/>
</dbReference>
<dbReference type="Gene3D" id="1.10.10.10">
    <property type="entry name" value="Winged helix-like DNA-binding domain superfamily/Winged helix DNA-binding domain"/>
    <property type="match status" value="1"/>
</dbReference>
<dbReference type="Pfam" id="PF00126">
    <property type="entry name" value="HTH_1"/>
    <property type="match status" value="1"/>
</dbReference>
<dbReference type="PRINTS" id="PR00039">
    <property type="entry name" value="HTHLYSR"/>
</dbReference>